<proteinExistence type="predicted"/>
<reference evidence="1" key="1">
    <citation type="journal article" date="2015" name="Proc. Natl. Acad. Sci. U.S.A.">
        <title>Networks of energetic and metabolic interactions define dynamics in microbial communities.</title>
        <authorList>
            <person name="Embree M."/>
            <person name="Liu J.K."/>
            <person name="Al-Bassam M.M."/>
            <person name="Zengler K."/>
        </authorList>
    </citation>
    <scope>NUCLEOTIDE SEQUENCE</scope>
</reference>
<dbReference type="EMBL" id="LNQE01001540">
    <property type="protein sequence ID" value="KUG15669.1"/>
    <property type="molecule type" value="Genomic_DNA"/>
</dbReference>
<dbReference type="AlphaFoldDB" id="A0A0W8F492"/>
<sequence>MMSLRKETALAQVISNLTESIAPQVLEVIKERAGSKKSE</sequence>
<evidence type="ECO:0000313" key="1">
    <source>
        <dbReference type="EMBL" id="KUG15669.1"/>
    </source>
</evidence>
<gene>
    <name evidence="1" type="ORF">ASZ90_014663</name>
</gene>
<accession>A0A0W8F492</accession>
<comment type="caution">
    <text evidence="1">The sequence shown here is derived from an EMBL/GenBank/DDBJ whole genome shotgun (WGS) entry which is preliminary data.</text>
</comment>
<protein>
    <submittedName>
        <fullName evidence="1">Uncharacterized protein</fullName>
    </submittedName>
</protein>
<name>A0A0W8F492_9ZZZZ</name>
<organism evidence="1">
    <name type="scientific">hydrocarbon metagenome</name>
    <dbReference type="NCBI Taxonomy" id="938273"/>
    <lineage>
        <taxon>unclassified sequences</taxon>
        <taxon>metagenomes</taxon>
        <taxon>ecological metagenomes</taxon>
    </lineage>
</organism>